<dbReference type="InterPro" id="IPR000408">
    <property type="entry name" value="Reg_chr_condens"/>
</dbReference>
<dbReference type="EMBL" id="MFFS01000003">
    <property type="protein sequence ID" value="OGF23315.1"/>
    <property type="molecule type" value="Genomic_DNA"/>
</dbReference>
<reference evidence="2 3" key="1">
    <citation type="journal article" date="2016" name="Nat. Commun.">
        <title>Thousands of microbial genomes shed light on interconnected biogeochemical processes in an aquifer system.</title>
        <authorList>
            <person name="Anantharaman K."/>
            <person name="Brown C.T."/>
            <person name="Hug L.A."/>
            <person name="Sharon I."/>
            <person name="Castelle C.J."/>
            <person name="Probst A.J."/>
            <person name="Thomas B.C."/>
            <person name="Singh A."/>
            <person name="Wilkins M.J."/>
            <person name="Karaoz U."/>
            <person name="Brodie E.L."/>
            <person name="Williams K.H."/>
            <person name="Hubbard S.S."/>
            <person name="Banfield J.F."/>
        </authorList>
    </citation>
    <scope>NUCLEOTIDE SEQUENCE [LARGE SCALE GENOMIC DNA]</scope>
</reference>
<dbReference type="SUPFAM" id="SSF142338">
    <property type="entry name" value="CofD-like"/>
    <property type="match status" value="1"/>
</dbReference>
<keyword evidence="1" id="KW-0963">Cytoplasm</keyword>
<dbReference type="InterPro" id="IPR002882">
    <property type="entry name" value="CofD"/>
</dbReference>
<proteinExistence type="predicted"/>
<name>A0A1F5S9D4_9BACT</name>
<organism evidence="2 3">
    <name type="scientific">Candidatus Falkowbacteria bacterium RBG_13_39_14</name>
    <dbReference type="NCBI Taxonomy" id="1797985"/>
    <lineage>
        <taxon>Bacteria</taxon>
        <taxon>Candidatus Falkowiibacteriota</taxon>
    </lineage>
</organism>
<dbReference type="InterPro" id="IPR010119">
    <property type="entry name" value="Gluconeogen_factor"/>
</dbReference>
<dbReference type="NCBIfam" id="TIGR01826">
    <property type="entry name" value="CofD_related"/>
    <property type="match status" value="1"/>
</dbReference>
<dbReference type="Pfam" id="PF01933">
    <property type="entry name" value="CofD"/>
    <property type="match status" value="1"/>
</dbReference>
<evidence type="ECO:0000313" key="2">
    <source>
        <dbReference type="EMBL" id="OGF23315.1"/>
    </source>
</evidence>
<sequence length="323" mass="35254">MPNILKKIVTIGGGSGHSMLLSGLRDLENIEITAIVAMSDSGSSTGKLREEFGILPPGDILKCIIALSPESKSAKNILLRRFNLNERLKGHNAGNLLIAKLEQYDSFLNGIEVLSEILEIKGRVLPVTLTKSTLVSVMEDGSYIFGEKAIDKFSEGKKDRIRKVFLVPHYDDAVEAYPPSIESIRQADMIIIGSAGFYISIMSNLAVPGIKEAICESNAKLIFISKCANKFGACGFTLRDNIEKLEEAVGRKLNTVIANNLGADELEEKYGIKKENHIKIDVGDGFGGRKIIIGDFLDEDSAELKGDPCKLAKVIEELLSRDV</sequence>
<dbReference type="InterPro" id="IPR038136">
    <property type="entry name" value="CofD-like_dom_sf"/>
</dbReference>
<accession>A0A1F5S9D4</accession>
<gene>
    <name evidence="2" type="ORF">A2Y83_00655</name>
</gene>
<dbReference type="PANTHER" id="PTHR30135:SF3">
    <property type="entry name" value="GLUCONEOGENESIS FACTOR-RELATED"/>
    <property type="match status" value="1"/>
</dbReference>
<comment type="caution">
    <text evidence="2">The sequence shown here is derived from an EMBL/GenBank/DDBJ whole genome shotgun (WGS) entry which is preliminary data.</text>
</comment>
<dbReference type="GO" id="GO:0043743">
    <property type="term" value="F:LPPG:FO 2-phospho-L-lactate transferase activity"/>
    <property type="evidence" value="ECO:0007669"/>
    <property type="project" value="InterPro"/>
</dbReference>
<dbReference type="STRING" id="1797985.A2Y83_00655"/>
<dbReference type="Gene3D" id="3.40.50.10680">
    <property type="entry name" value="CofD-like domains"/>
    <property type="match status" value="1"/>
</dbReference>
<dbReference type="Proteomes" id="UP000178323">
    <property type="component" value="Unassembled WGS sequence"/>
</dbReference>
<protein>
    <recommendedName>
        <fullName evidence="4">Gluconeogenesis factor</fullName>
    </recommendedName>
</protein>
<dbReference type="PROSITE" id="PS00626">
    <property type="entry name" value="RCC1_2"/>
    <property type="match status" value="1"/>
</dbReference>
<evidence type="ECO:0008006" key="4">
    <source>
        <dbReference type="Google" id="ProtNLM"/>
    </source>
</evidence>
<dbReference type="CDD" id="cd07187">
    <property type="entry name" value="YvcK_like"/>
    <property type="match status" value="1"/>
</dbReference>
<evidence type="ECO:0000256" key="1">
    <source>
        <dbReference type="ARBA" id="ARBA00022490"/>
    </source>
</evidence>
<evidence type="ECO:0000313" key="3">
    <source>
        <dbReference type="Proteomes" id="UP000178323"/>
    </source>
</evidence>
<dbReference type="PANTHER" id="PTHR30135">
    <property type="entry name" value="UNCHARACTERIZED PROTEIN YVCK-RELATED"/>
    <property type="match status" value="1"/>
</dbReference>
<dbReference type="AlphaFoldDB" id="A0A1F5S9D4"/>